<reference evidence="9" key="1">
    <citation type="submission" date="2007-04" db="EMBL/GenBank/DDBJ databases">
        <title>Annotation of Pediculus humanus corporis strain USDA.</title>
        <authorList>
            <person name="Kirkness E."/>
            <person name="Hannick L."/>
            <person name="Hass B."/>
            <person name="Bruggner R."/>
            <person name="Lawson D."/>
            <person name="Bidwell S."/>
            <person name="Joardar V."/>
            <person name="Caler E."/>
            <person name="Walenz B."/>
            <person name="Inman J."/>
            <person name="Schobel S."/>
            <person name="Galinsky K."/>
            <person name="Amedeo P."/>
            <person name="Strausberg R."/>
        </authorList>
    </citation>
    <scope>NUCLEOTIDE SEQUENCE</scope>
    <source>
        <strain evidence="9">USDA</strain>
    </source>
</reference>
<evidence type="ECO:0000256" key="3">
    <source>
        <dbReference type="ARBA" id="ARBA00005385"/>
    </source>
</evidence>
<evidence type="ECO:0000256" key="1">
    <source>
        <dbReference type="ARBA" id="ARBA00004120"/>
    </source>
</evidence>
<dbReference type="GO" id="GO:0030030">
    <property type="term" value="P:cell projection organization"/>
    <property type="evidence" value="ECO:0007669"/>
    <property type="project" value="UniProtKB-KW"/>
</dbReference>
<keyword evidence="5" id="KW-0970">Cilium biogenesis/degradation</keyword>
<dbReference type="GeneID" id="8230153"/>
<evidence type="ECO:0000256" key="7">
    <source>
        <dbReference type="ARBA" id="ARBA00023273"/>
    </source>
</evidence>
<evidence type="ECO:0000256" key="5">
    <source>
        <dbReference type="ARBA" id="ARBA00022794"/>
    </source>
</evidence>
<dbReference type="CTD" id="8230153"/>
<dbReference type="InParanoid" id="E0VTA9"/>
<dbReference type="EMBL" id="DS235760">
    <property type="protein sequence ID" value="EEB16615.1"/>
    <property type="molecule type" value="Genomic_DNA"/>
</dbReference>
<dbReference type="Pfam" id="PF09398">
    <property type="entry name" value="FOP_dimer"/>
    <property type="match status" value="1"/>
</dbReference>
<keyword evidence="4" id="KW-0963">Cytoplasm</keyword>
<dbReference type="EMBL" id="AAZO01005248">
    <property type="status" value="NOT_ANNOTATED_CDS"/>
    <property type="molecule type" value="Genomic_DNA"/>
</dbReference>
<dbReference type="OMA" id="FRTIELH"/>
<dbReference type="eggNOG" id="ENOG502S0C1">
    <property type="taxonomic scope" value="Eukaryota"/>
</dbReference>
<reference evidence="10" key="3">
    <citation type="submission" date="2020-05" db="UniProtKB">
        <authorList>
            <consortium name="EnsemblMetazoa"/>
        </authorList>
    </citation>
    <scope>IDENTIFICATION</scope>
    <source>
        <strain evidence="10">USDA</strain>
    </source>
</reference>
<name>E0VTA9_PEDHC</name>
<dbReference type="PANTHER" id="PTHR15431">
    <property type="entry name" value="FGFR1 ONCOGENE PARTNER/LISH DOMAIN-CONTAINING PROTEIN"/>
    <property type="match status" value="1"/>
</dbReference>
<reference evidence="9" key="2">
    <citation type="submission" date="2007-04" db="EMBL/GenBank/DDBJ databases">
        <title>The genome of the human body louse.</title>
        <authorList>
            <consortium name="The Human Body Louse Genome Consortium"/>
            <person name="Kirkness E."/>
            <person name="Walenz B."/>
            <person name="Hass B."/>
            <person name="Bruggner R."/>
            <person name="Strausberg R."/>
        </authorList>
    </citation>
    <scope>NUCLEOTIDE SEQUENCE</scope>
    <source>
        <strain evidence="9">USDA</strain>
    </source>
</reference>
<dbReference type="VEuPathDB" id="VectorBase:PHUM429900"/>
<dbReference type="GO" id="GO:0005813">
    <property type="term" value="C:centrosome"/>
    <property type="evidence" value="ECO:0007669"/>
    <property type="project" value="UniProtKB-SubCell"/>
</dbReference>
<gene>
    <name evidence="10" type="primary">8230153</name>
    <name evidence="9" type="ORF">Phum_PHUM429900</name>
</gene>
<dbReference type="AlphaFoldDB" id="E0VTA9"/>
<dbReference type="PANTHER" id="PTHR15431:SF4">
    <property type="entry name" value="PROTEIN TONNEAU 1B"/>
    <property type="match status" value="1"/>
</dbReference>
<evidence type="ECO:0000313" key="10">
    <source>
        <dbReference type="EnsemblMetazoa" id="PHUM429900-PA"/>
    </source>
</evidence>
<keyword evidence="7" id="KW-0966">Cell projection</keyword>
<accession>E0VTA9</accession>
<keyword evidence="6" id="KW-0206">Cytoskeleton</keyword>
<dbReference type="STRING" id="121224.E0VTA9"/>
<dbReference type="PROSITE" id="PS50896">
    <property type="entry name" value="LISH"/>
    <property type="match status" value="1"/>
</dbReference>
<evidence type="ECO:0000313" key="9">
    <source>
        <dbReference type="EMBL" id="EEB16615.1"/>
    </source>
</evidence>
<dbReference type="HOGENOM" id="CLU_119108_0_1_1"/>
<sequence length="104" mass="11955">MSTENDLILAIEETLESDGTLGKFKAKMRTKLMEILRNQDNNSKPKLSKELVILNELIREYLNWSGYQYAKSVFIQECGLDREPLSRSQLLEELGVIDSEESSK</sequence>
<organism>
    <name type="scientific">Pediculus humanus subsp. corporis</name>
    <name type="common">Body louse</name>
    <dbReference type="NCBI Taxonomy" id="121224"/>
    <lineage>
        <taxon>Eukaryota</taxon>
        <taxon>Metazoa</taxon>
        <taxon>Ecdysozoa</taxon>
        <taxon>Arthropoda</taxon>
        <taxon>Hexapoda</taxon>
        <taxon>Insecta</taxon>
        <taxon>Pterygota</taxon>
        <taxon>Neoptera</taxon>
        <taxon>Paraneoptera</taxon>
        <taxon>Psocodea</taxon>
        <taxon>Troctomorpha</taxon>
        <taxon>Phthiraptera</taxon>
        <taxon>Anoplura</taxon>
        <taxon>Pediculidae</taxon>
        <taxon>Pediculus</taxon>
    </lineage>
</organism>
<dbReference type="SMART" id="SM00667">
    <property type="entry name" value="LisH"/>
    <property type="match status" value="1"/>
</dbReference>
<feature type="domain" description="FGFR1 oncogene partner (FOP) N-terminal dimerisation" evidence="8">
    <location>
        <begin position="43"/>
        <end position="101"/>
    </location>
</feature>
<comment type="subcellular location">
    <subcellularLocation>
        <location evidence="1">Cytoplasm</location>
        <location evidence="1">Cytoskeleton</location>
        <location evidence="1">Cilium basal body</location>
    </subcellularLocation>
    <subcellularLocation>
        <location evidence="2">Cytoplasm</location>
        <location evidence="2">Cytoskeleton</location>
        <location evidence="2">Microtubule organizing center</location>
        <location evidence="2">Centrosome</location>
    </subcellularLocation>
</comment>
<dbReference type="EnsemblMetazoa" id="PHUM429900-RA">
    <property type="protein sequence ID" value="PHUM429900-PA"/>
    <property type="gene ID" value="PHUM429900"/>
</dbReference>
<evidence type="ECO:0000259" key="8">
    <source>
        <dbReference type="Pfam" id="PF09398"/>
    </source>
</evidence>
<dbReference type="InterPro" id="IPR006594">
    <property type="entry name" value="LisH"/>
</dbReference>
<dbReference type="InterPro" id="IPR018993">
    <property type="entry name" value="FOP_dimerisation-dom_N"/>
</dbReference>
<dbReference type="Proteomes" id="UP000009046">
    <property type="component" value="Unassembled WGS sequence"/>
</dbReference>
<dbReference type="KEGG" id="phu:Phum_PHUM429900"/>
<evidence type="ECO:0000256" key="6">
    <source>
        <dbReference type="ARBA" id="ARBA00023212"/>
    </source>
</evidence>
<dbReference type="OrthoDB" id="5970631at2759"/>
<dbReference type="RefSeq" id="XP_002429353.1">
    <property type="nucleotide sequence ID" value="XM_002429308.1"/>
</dbReference>
<comment type="similarity">
    <text evidence="3">Belongs to the CEP43 family.</text>
</comment>
<proteinExistence type="inferred from homology"/>
<evidence type="ECO:0000313" key="11">
    <source>
        <dbReference type="Proteomes" id="UP000009046"/>
    </source>
</evidence>
<protein>
    <recommendedName>
        <fullName evidence="8">FGFR1 oncogene partner (FOP) N-terminal dimerisation domain-containing protein</fullName>
    </recommendedName>
</protein>
<dbReference type="Gene3D" id="1.20.960.40">
    <property type="match status" value="1"/>
</dbReference>
<evidence type="ECO:0000256" key="2">
    <source>
        <dbReference type="ARBA" id="ARBA00004300"/>
    </source>
</evidence>
<keyword evidence="11" id="KW-1185">Reference proteome</keyword>
<evidence type="ECO:0000256" key="4">
    <source>
        <dbReference type="ARBA" id="ARBA00022490"/>
    </source>
</evidence>
<dbReference type="GO" id="GO:0034453">
    <property type="term" value="P:microtubule anchoring"/>
    <property type="evidence" value="ECO:0007669"/>
    <property type="project" value="InterPro"/>
</dbReference>